<organism evidence="2 3">
    <name type="scientific">Sphingobium baderi</name>
    <dbReference type="NCBI Taxonomy" id="1332080"/>
    <lineage>
        <taxon>Bacteria</taxon>
        <taxon>Pseudomonadati</taxon>
        <taxon>Pseudomonadota</taxon>
        <taxon>Alphaproteobacteria</taxon>
        <taxon>Sphingomonadales</taxon>
        <taxon>Sphingomonadaceae</taxon>
        <taxon>Sphingobium</taxon>
    </lineage>
</organism>
<name>A0A0S3F567_9SPHN</name>
<reference evidence="2 3" key="1">
    <citation type="submission" date="2015-11" db="EMBL/GenBank/DDBJ databases">
        <title>A Two-component Flavoprotein Monooxygenase System MeaXY Responsible for para-Hydroxylation of 2-Methyl-6-ethylaniline and 2,6-Diethylaniline in Sphingobium baderi DE-13.</title>
        <authorList>
            <person name="Cheng M."/>
            <person name="Meng Q."/>
            <person name="Yang Y."/>
            <person name="Chu C."/>
            <person name="Yan X."/>
            <person name="He J."/>
            <person name="Li S."/>
        </authorList>
    </citation>
    <scope>NUCLEOTIDE SEQUENCE [LARGE SCALE GENOMIC DNA]</scope>
    <source>
        <strain evidence="2 3">DE-13</strain>
    </source>
</reference>
<dbReference type="GO" id="GO:0016757">
    <property type="term" value="F:glycosyltransferase activity"/>
    <property type="evidence" value="ECO:0007669"/>
    <property type="project" value="InterPro"/>
</dbReference>
<dbReference type="CDD" id="cd03809">
    <property type="entry name" value="GT4_MtfB-like"/>
    <property type="match status" value="1"/>
</dbReference>
<dbReference type="Gene3D" id="3.40.50.2000">
    <property type="entry name" value="Glycogen Phosphorylase B"/>
    <property type="match status" value="1"/>
</dbReference>
<dbReference type="Pfam" id="PF00534">
    <property type="entry name" value="Glycos_transf_1"/>
    <property type="match status" value="1"/>
</dbReference>
<protein>
    <submittedName>
        <fullName evidence="2">Glycosyl transferase</fullName>
    </submittedName>
</protein>
<dbReference type="STRING" id="1332080.ATN00_19515"/>
<dbReference type="EMBL" id="CP013264">
    <property type="protein sequence ID" value="ALR22786.1"/>
    <property type="molecule type" value="Genomic_DNA"/>
</dbReference>
<dbReference type="OrthoDB" id="9790710at2"/>
<dbReference type="Proteomes" id="UP000056968">
    <property type="component" value="Chromosome"/>
</dbReference>
<keyword evidence="2" id="KW-0808">Transferase</keyword>
<dbReference type="InterPro" id="IPR001296">
    <property type="entry name" value="Glyco_trans_1"/>
</dbReference>
<feature type="domain" description="Glycosyl transferase family 1" evidence="1">
    <location>
        <begin position="242"/>
        <end position="382"/>
    </location>
</feature>
<dbReference type="PANTHER" id="PTHR46401">
    <property type="entry name" value="GLYCOSYLTRANSFERASE WBBK-RELATED"/>
    <property type="match status" value="1"/>
</dbReference>
<sequence>MRVFWDLLPFRVKQAVAGRAFDRFWIRRQRRRSQQKAVHSQEHTRRLLVDLAVISKDDAGTGIQRVVRALALALADDRFSGWDVQFVAANRHSPYHGIAWPYHESAVDCSEIEARPGDVFVGLDFSLDAVRRYGRQLMQFRRDGGTLWFLVHDLLPLEYPEWFSRNTVLRYKAWLDIIAGIADGFFCNSEQTEQQLRCTLNARYGLSQGYKTKVLPMGYNILQTIVDPSVIVDVGVRFDLAHPFFLMVGTLEPRKGHELVIAAFEELWADGAVQPLILVGRMGWHVENLRDYIVGHAEFGKRLLWFDDVEDVELEKIYQACEGVIIASYAEGFGLPLIEALGHQKPVLARDIPVFRSHEESGVYFFPQNASSHDLRRCIESWAGEIEAGLIKIRPPEACWADSAQHLLRGIV</sequence>
<evidence type="ECO:0000259" key="1">
    <source>
        <dbReference type="Pfam" id="PF00534"/>
    </source>
</evidence>
<dbReference type="SUPFAM" id="SSF53756">
    <property type="entry name" value="UDP-Glycosyltransferase/glycogen phosphorylase"/>
    <property type="match status" value="1"/>
</dbReference>
<dbReference type="AlphaFoldDB" id="A0A0S3F567"/>
<dbReference type="KEGG" id="sbd:ATN00_19515"/>
<keyword evidence="3" id="KW-1185">Reference proteome</keyword>
<gene>
    <name evidence="2" type="ORF">ATN00_19515</name>
</gene>
<accession>A0A0S3F567</accession>
<evidence type="ECO:0000313" key="2">
    <source>
        <dbReference type="EMBL" id="ALR22786.1"/>
    </source>
</evidence>
<evidence type="ECO:0000313" key="3">
    <source>
        <dbReference type="Proteomes" id="UP000056968"/>
    </source>
</evidence>
<dbReference type="PANTHER" id="PTHR46401:SF9">
    <property type="entry name" value="MANNOSYLTRANSFERASE A"/>
    <property type="match status" value="1"/>
</dbReference>
<proteinExistence type="predicted"/>